<protein>
    <submittedName>
        <fullName evidence="2">Transposase</fullName>
    </submittedName>
</protein>
<dbReference type="EMBL" id="CP058905">
    <property type="protein sequence ID" value="QLK00544.1"/>
    <property type="molecule type" value="Genomic_DNA"/>
</dbReference>
<dbReference type="InterPro" id="IPR008490">
    <property type="entry name" value="Transposase_InsH_N"/>
</dbReference>
<evidence type="ECO:0000313" key="2">
    <source>
        <dbReference type="EMBL" id="QLK00544.1"/>
    </source>
</evidence>
<accession>A0A7D6CE11</accession>
<dbReference type="AlphaFoldDB" id="A0A7D6CE11"/>
<name>A0A7D6CE11_9ACTN</name>
<organism evidence="2">
    <name type="scientific">Micromonospora carbonacea</name>
    <dbReference type="NCBI Taxonomy" id="47853"/>
    <lineage>
        <taxon>Bacteria</taxon>
        <taxon>Bacillati</taxon>
        <taxon>Actinomycetota</taxon>
        <taxon>Actinomycetes</taxon>
        <taxon>Micromonosporales</taxon>
        <taxon>Micromonosporaceae</taxon>
        <taxon>Micromonospora</taxon>
    </lineage>
</organism>
<feature type="domain" description="Transposase InsH N-terminal" evidence="1">
    <location>
        <begin position="14"/>
        <end position="81"/>
    </location>
</feature>
<sequence>MVPVETARVAWAASPKGTPAMVMRDRLEDLFVDDDFVGWFPADGRRGVSPARLALVSMLQYAENLTDRQAARAVACRLEVRVGDGVDRAGV</sequence>
<gene>
    <name evidence="2" type="ORF">HZU44_11240</name>
</gene>
<dbReference type="Pfam" id="PF05598">
    <property type="entry name" value="DUF772"/>
    <property type="match status" value="1"/>
</dbReference>
<reference evidence="2" key="1">
    <citation type="submission" date="2020-08" db="EMBL/GenBank/DDBJ databases">
        <title>A bifunctional nitrone conjugated secondary metabolite targeting the ribosome.</title>
        <authorList>
            <person name="Limbrick E.M."/>
            <person name="Graf M."/>
            <person name="Derewacz D.K."/>
            <person name="Nguyen F."/>
            <person name="Spraggins J.M."/>
            <person name="Wieland M."/>
            <person name="Ynigez-Gutierrez A.E."/>
            <person name="Reisman B.J."/>
            <person name="Zinshteyn B."/>
            <person name="McCulloch K."/>
            <person name="Iverson T.M."/>
            <person name="Green R."/>
            <person name="Wilson D.N."/>
            <person name="Bachmann B.O."/>
        </authorList>
    </citation>
    <scope>NUCLEOTIDE SEQUENCE</scope>
    <source>
        <strain evidence="2">Africana</strain>
    </source>
</reference>
<proteinExistence type="predicted"/>
<evidence type="ECO:0000259" key="1">
    <source>
        <dbReference type="Pfam" id="PF05598"/>
    </source>
</evidence>